<dbReference type="RefSeq" id="WP_092724370.1">
    <property type="nucleotide sequence ID" value="NZ_FNGW01000002.1"/>
</dbReference>
<organism evidence="1 2">
    <name type="scientific">Romboutsia lituseburensis DSM 797</name>
    <dbReference type="NCBI Taxonomy" id="1121325"/>
    <lineage>
        <taxon>Bacteria</taxon>
        <taxon>Bacillati</taxon>
        <taxon>Bacillota</taxon>
        <taxon>Clostridia</taxon>
        <taxon>Peptostreptococcales</taxon>
        <taxon>Peptostreptococcaceae</taxon>
        <taxon>Romboutsia</taxon>
    </lineage>
</organism>
<gene>
    <name evidence="1" type="ORF">SAMN04515677_102336</name>
</gene>
<dbReference type="EMBL" id="FNGW01000002">
    <property type="protein sequence ID" value="SDL55518.1"/>
    <property type="molecule type" value="Genomic_DNA"/>
</dbReference>
<protein>
    <submittedName>
        <fullName evidence="1">Uncharacterized protein</fullName>
    </submittedName>
</protein>
<evidence type="ECO:0000313" key="2">
    <source>
        <dbReference type="Proteomes" id="UP000199068"/>
    </source>
</evidence>
<accession>A0A1G9L0J9</accession>
<dbReference type="STRING" id="1121325.SAMN04515677_102336"/>
<name>A0A1G9L0J9_9FIRM</name>
<dbReference type="Proteomes" id="UP000199068">
    <property type="component" value="Unassembled WGS sequence"/>
</dbReference>
<dbReference type="AlphaFoldDB" id="A0A1G9L0J9"/>
<evidence type="ECO:0000313" key="1">
    <source>
        <dbReference type="EMBL" id="SDL55518.1"/>
    </source>
</evidence>
<reference evidence="1 2" key="1">
    <citation type="submission" date="2016-10" db="EMBL/GenBank/DDBJ databases">
        <authorList>
            <person name="de Groot N.N."/>
        </authorList>
    </citation>
    <scope>NUCLEOTIDE SEQUENCE [LARGE SCALE GENOMIC DNA]</scope>
    <source>
        <strain evidence="1 2">DSM 797</strain>
    </source>
</reference>
<keyword evidence="2" id="KW-1185">Reference proteome</keyword>
<proteinExistence type="predicted"/>
<sequence>MNENNLNQGNLDFEKMNATLADPEFANWYYNEMLNKLDSNLTMDEFINIINSYNQNKLQ</sequence>